<evidence type="ECO:0000256" key="8">
    <source>
        <dbReference type="ARBA" id="ARBA00023315"/>
    </source>
</evidence>
<dbReference type="PIRSF" id="PIRSF000441">
    <property type="entry name" value="CysE"/>
    <property type="match status" value="1"/>
</dbReference>
<evidence type="ECO:0000256" key="7">
    <source>
        <dbReference type="ARBA" id="ARBA00023192"/>
    </source>
</evidence>
<dbReference type="CDD" id="cd03354">
    <property type="entry name" value="LbH_SAT"/>
    <property type="match status" value="1"/>
</dbReference>
<evidence type="ECO:0000256" key="5">
    <source>
        <dbReference type="ARBA" id="ARBA00022605"/>
    </source>
</evidence>
<keyword evidence="7" id="KW-0198">Cysteine biosynthesis</keyword>
<organism evidence="11 12">
    <name type="scientific">Erysipelothrix piscisicarius</name>
    <dbReference type="NCBI Taxonomy" id="2485784"/>
    <lineage>
        <taxon>Bacteria</taxon>
        <taxon>Bacillati</taxon>
        <taxon>Bacillota</taxon>
        <taxon>Erysipelotrichia</taxon>
        <taxon>Erysipelotrichales</taxon>
        <taxon>Erysipelotrichaceae</taxon>
        <taxon>Erysipelothrix</taxon>
    </lineage>
</organism>
<dbReference type="GO" id="GO:0006535">
    <property type="term" value="P:cysteine biosynthetic process from serine"/>
    <property type="evidence" value="ECO:0007669"/>
    <property type="project" value="InterPro"/>
</dbReference>
<dbReference type="PANTHER" id="PTHR42811">
    <property type="entry name" value="SERINE ACETYLTRANSFERASE"/>
    <property type="match status" value="1"/>
</dbReference>
<dbReference type="NCBIfam" id="TIGR01172">
    <property type="entry name" value="cysE"/>
    <property type="match status" value="1"/>
</dbReference>
<comment type="similarity">
    <text evidence="2 10">Belongs to the transferase hexapeptide repeat family.</text>
</comment>
<dbReference type="InterPro" id="IPR011004">
    <property type="entry name" value="Trimer_LpxA-like_sf"/>
</dbReference>
<keyword evidence="6 10" id="KW-0808">Transferase</keyword>
<gene>
    <name evidence="11" type="primary">cysE</name>
    <name evidence="11" type="ORF">EEI45_07815</name>
</gene>
<keyword evidence="8 10" id="KW-0012">Acyltransferase</keyword>
<keyword evidence="5" id="KW-0028">Amino-acid biosynthesis</keyword>
<dbReference type="Proteomes" id="UP000278804">
    <property type="component" value="Chromosome"/>
</dbReference>
<dbReference type="RefSeq" id="WP_125164799.1">
    <property type="nucleotide sequence ID" value="NZ_CP034234.1"/>
</dbReference>
<accession>A0A3Q8S357</accession>
<evidence type="ECO:0000256" key="4">
    <source>
        <dbReference type="ARBA" id="ARBA00018522"/>
    </source>
</evidence>
<dbReference type="KEGG" id="eri:EEI45_07815"/>
<comment type="catalytic activity">
    <reaction evidence="9 10">
        <text>L-serine + acetyl-CoA = O-acetyl-L-serine + CoA</text>
        <dbReference type="Rhea" id="RHEA:24560"/>
        <dbReference type="ChEBI" id="CHEBI:33384"/>
        <dbReference type="ChEBI" id="CHEBI:57287"/>
        <dbReference type="ChEBI" id="CHEBI:57288"/>
        <dbReference type="ChEBI" id="CHEBI:58340"/>
        <dbReference type="EC" id="2.3.1.30"/>
    </reaction>
</comment>
<dbReference type="InterPro" id="IPR045304">
    <property type="entry name" value="LbH_SAT"/>
</dbReference>
<evidence type="ECO:0000256" key="3">
    <source>
        <dbReference type="ARBA" id="ARBA00013266"/>
    </source>
</evidence>
<dbReference type="InterPro" id="IPR053376">
    <property type="entry name" value="Serine_acetyltransferase"/>
</dbReference>
<dbReference type="InterPro" id="IPR001451">
    <property type="entry name" value="Hexapep"/>
</dbReference>
<evidence type="ECO:0000256" key="1">
    <source>
        <dbReference type="ARBA" id="ARBA00004876"/>
    </source>
</evidence>
<evidence type="ECO:0000256" key="9">
    <source>
        <dbReference type="ARBA" id="ARBA00049486"/>
    </source>
</evidence>
<dbReference type="Gene3D" id="2.160.10.10">
    <property type="entry name" value="Hexapeptide repeat proteins"/>
    <property type="match status" value="1"/>
</dbReference>
<evidence type="ECO:0000313" key="12">
    <source>
        <dbReference type="Proteomes" id="UP000278804"/>
    </source>
</evidence>
<dbReference type="FunFam" id="2.160.10.10:FF:000007">
    <property type="entry name" value="Serine acetyltransferase"/>
    <property type="match status" value="1"/>
</dbReference>
<protein>
    <recommendedName>
        <fullName evidence="4 10">Serine acetyltransferase</fullName>
        <ecNumber evidence="3 10">2.3.1.30</ecNumber>
    </recommendedName>
</protein>
<dbReference type="EC" id="2.3.1.30" evidence="3 10"/>
<evidence type="ECO:0000313" key="11">
    <source>
        <dbReference type="EMBL" id="AZK44642.1"/>
    </source>
</evidence>
<dbReference type="InterPro" id="IPR042122">
    <property type="entry name" value="Ser_AcTrfase_N_sf"/>
</dbReference>
<comment type="pathway">
    <text evidence="1">Amino-acid biosynthesis; L-cysteine biosynthesis; L-cysteine from L-serine: step 1/2.</text>
</comment>
<evidence type="ECO:0000256" key="2">
    <source>
        <dbReference type="ARBA" id="ARBA00007274"/>
    </source>
</evidence>
<reference evidence="11 12" key="1">
    <citation type="journal article" date="2020" name="Int. J. Syst. Evol. Microbiol.">
        <title>Description of Erysipelothrix piscisicarius sp. nov., an emergent fish pathogen, and assessment of virulence using a tiger barb (Puntigrus tetrazona) infection model.</title>
        <authorList>
            <person name="Pomaranski E.K."/>
            <person name="Griffin M.J."/>
            <person name="Camus A.C."/>
            <person name="Armwood A.R."/>
            <person name="Shelley J."/>
            <person name="Waldbieser G.C."/>
            <person name="LaFrentz B.R."/>
            <person name="Garcia J.C."/>
            <person name="Yanong R."/>
            <person name="Soto E."/>
        </authorList>
    </citation>
    <scope>NUCLEOTIDE SEQUENCE [LARGE SCALE GENOMIC DNA]</scope>
    <source>
        <strain evidence="11 12">15TAL0474</strain>
    </source>
</reference>
<keyword evidence="12" id="KW-1185">Reference proteome</keyword>
<dbReference type="AlphaFoldDB" id="A0A3Q8S357"/>
<dbReference type="GO" id="GO:0009001">
    <property type="term" value="F:serine O-acetyltransferase activity"/>
    <property type="evidence" value="ECO:0007669"/>
    <property type="project" value="UniProtKB-EC"/>
</dbReference>
<name>A0A3Q8S357_9FIRM</name>
<dbReference type="Pfam" id="PF00132">
    <property type="entry name" value="Hexapep"/>
    <property type="match status" value="1"/>
</dbReference>
<dbReference type="GO" id="GO:0005737">
    <property type="term" value="C:cytoplasm"/>
    <property type="evidence" value="ECO:0007669"/>
    <property type="project" value="InterPro"/>
</dbReference>
<dbReference type="NCBIfam" id="NF041874">
    <property type="entry name" value="EPS_EpsC"/>
    <property type="match status" value="1"/>
</dbReference>
<dbReference type="SUPFAM" id="SSF51161">
    <property type="entry name" value="Trimeric LpxA-like enzymes"/>
    <property type="match status" value="1"/>
</dbReference>
<dbReference type="UniPathway" id="UPA00136">
    <property type="reaction ID" value="UER00199"/>
</dbReference>
<dbReference type="EMBL" id="CP034234">
    <property type="protein sequence ID" value="AZK44642.1"/>
    <property type="molecule type" value="Genomic_DNA"/>
</dbReference>
<sequence length="176" mass="19349">MRFLETARAYKKQDPAVRSVLEVILLYPGYHAMGFYRIAHCFYRIKFYFVARFISQLGRFLTQIEIHPGAQIGRRFIIDHGSGVVIGQTAIIGDDCLIHHGVTLGGKSREPGKRHPTLGNKVHVGAGAQVLGNIMIHDEAVIGAGSVVTKDVARCDIVAGIPARTIRNKCSDEGRL</sequence>
<evidence type="ECO:0000256" key="10">
    <source>
        <dbReference type="PIRNR" id="PIRNR000441"/>
    </source>
</evidence>
<proteinExistence type="inferred from homology"/>
<evidence type="ECO:0000256" key="6">
    <source>
        <dbReference type="ARBA" id="ARBA00022679"/>
    </source>
</evidence>
<dbReference type="Gene3D" id="1.10.3130.10">
    <property type="entry name" value="serine acetyltransferase, domain 1"/>
    <property type="match status" value="1"/>
</dbReference>
<dbReference type="InterPro" id="IPR005881">
    <property type="entry name" value="Ser_O-AcTrfase"/>
</dbReference>